<organism evidence="1 2">
    <name type="scientific">Amycolatopsis minnesotensis</name>
    <dbReference type="NCBI Taxonomy" id="337894"/>
    <lineage>
        <taxon>Bacteria</taxon>
        <taxon>Bacillati</taxon>
        <taxon>Actinomycetota</taxon>
        <taxon>Actinomycetes</taxon>
        <taxon>Pseudonocardiales</taxon>
        <taxon>Pseudonocardiaceae</taxon>
        <taxon>Amycolatopsis</taxon>
    </lineage>
</organism>
<accession>A0ABP5E9A6</accession>
<keyword evidence="2" id="KW-1185">Reference proteome</keyword>
<dbReference type="EMBL" id="BAAANN010000073">
    <property type="protein sequence ID" value="GAA1993623.1"/>
    <property type="molecule type" value="Genomic_DNA"/>
</dbReference>
<proteinExistence type="predicted"/>
<name>A0ABP5E9A6_9PSEU</name>
<sequence>MIRMGGSGVPLFCGVVWAAGRKMAVVDVDGVVVLDGALDRGLAELPGLLAQVGDTEEVRVPVAVCRAPSPLGQLVSASGRPVFEVAARGAAREDAVALARHLASGRIRRAVSEVALPPSVALKAWAHQCAVWESTETAARLQELLGEHYTNLVDAFGDIPLSPGAAVAHRQVVDQLVEVDRVCELADRLGELAAEAYSDFLG</sequence>
<dbReference type="Proteomes" id="UP001501116">
    <property type="component" value="Unassembled WGS sequence"/>
</dbReference>
<gene>
    <name evidence="1" type="ORF">GCM10009754_86160</name>
</gene>
<reference evidence="2" key="1">
    <citation type="journal article" date="2019" name="Int. J. Syst. Evol. Microbiol.">
        <title>The Global Catalogue of Microorganisms (GCM) 10K type strain sequencing project: providing services to taxonomists for standard genome sequencing and annotation.</title>
        <authorList>
            <consortium name="The Broad Institute Genomics Platform"/>
            <consortium name="The Broad Institute Genome Sequencing Center for Infectious Disease"/>
            <person name="Wu L."/>
            <person name="Ma J."/>
        </authorList>
    </citation>
    <scope>NUCLEOTIDE SEQUENCE [LARGE SCALE GENOMIC DNA]</scope>
    <source>
        <strain evidence="2">JCM 14545</strain>
    </source>
</reference>
<evidence type="ECO:0000313" key="2">
    <source>
        <dbReference type="Proteomes" id="UP001501116"/>
    </source>
</evidence>
<evidence type="ECO:0000313" key="1">
    <source>
        <dbReference type="EMBL" id="GAA1993623.1"/>
    </source>
</evidence>
<protein>
    <submittedName>
        <fullName evidence="1">Uncharacterized protein</fullName>
    </submittedName>
</protein>
<comment type="caution">
    <text evidence="1">The sequence shown here is derived from an EMBL/GenBank/DDBJ whole genome shotgun (WGS) entry which is preliminary data.</text>
</comment>